<dbReference type="Proteomes" id="UP001343492">
    <property type="component" value="Unassembled WGS sequence"/>
</dbReference>
<dbReference type="EMBL" id="JAZDQV010000006">
    <property type="protein sequence ID" value="MEE1877508.1"/>
    <property type="molecule type" value="Genomic_DNA"/>
</dbReference>
<dbReference type="RefSeq" id="WP_354144614.1">
    <property type="nucleotide sequence ID" value="NZ_JAZDQV010000006.1"/>
</dbReference>
<reference evidence="2 3" key="1">
    <citation type="submission" date="2024-01" db="EMBL/GenBank/DDBJ databases">
        <title>The genome sequence of Erythrobacteraceae sp. strain 1XM1-14.</title>
        <authorList>
            <person name="Liu Y."/>
        </authorList>
    </citation>
    <scope>NUCLEOTIDE SEQUENCE [LARGE SCALE GENOMIC DNA]</scope>
    <source>
        <strain evidence="2 3">1XM1-14</strain>
    </source>
</reference>
<accession>A0ABU7GF86</accession>
<name>A0ABU7GF86_9SPHN</name>
<feature type="signal peptide" evidence="1">
    <location>
        <begin position="1"/>
        <end position="21"/>
    </location>
</feature>
<keyword evidence="1" id="KW-0732">Signal</keyword>
<evidence type="ECO:0000313" key="3">
    <source>
        <dbReference type="Proteomes" id="UP001343492"/>
    </source>
</evidence>
<keyword evidence="3" id="KW-1185">Reference proteome</keyword>
<comment type="caution">
    <text evidence="2">The sequence shown here is derived from an EMBL/GenBank/DDBJ whole genome shotgun (WGS) entry which is preliminary data.</text>
</comment>
<sequence>MKRGFGFAIALALAIAAPATAQEVPQDNAEVAAMFAADQSQRMADTDDHEAAARADEQRRMHIRELFEAGELKTGADYFGAAFIFQHGNEPRDYLLAHVLAVRAAALGHRDAQWIAAATLDRYLQSIGQPQIYSTQYRFPNEGGVTMEPYDRTLLVDALRKASSAGDLAAQERKLAEYAKLVAPAKAGGDEAGSN</sequence>
<proteinExistence type="predicted"/>
<evidence type="ECO:0008006" key="4">
    <source>
        <dbReference type="Google" id="ProtNLM"/>
    </source>
</evidence>
<organism evidence="2 3">
    <name type="scientific">Altererythrobacter litoralis</name>
    <dbReference type="NCBI Taxonomy" id="3113904"/>
    <lineage>
        <taxon>Bacteria</taxon>
        <taxon>Pseudomonadati</taxon>
        <taxon>Pseudomonadota</taxon>
        <taxon>Alphaproteobacteria</taxon>
        <taxon>Sphingomonadales</taxon>
        <taxon>Erythrobacteraceae</taxon>
        <taxon>Altererythrobacter</taxon>
    </lineage>
</organism>
<feature type="chain" id="PRO_5047535056" description="Sel1 repeat family protein" evidence="1">
    <location>
        <begin position="22"/>
        <end position="195"/>
    </location>
</feature>
<evidence type="ECO:0000313" key="2">
    <source>
        <dbReference type="EMBL" id="MEE1877508.1"/>
    </source>
</evidence>
<gene>
    <name evidence="2" type="ORF">VRS74_07415</name>
</gene>
<evidence type="ECO:0000256" key="1">
    <source>
        <dbReference type="SAM" id="SignalP"/>
    </source>
</evidence>
<protein>
    <recommendedName>
        <fullName evidence="4">Sel1 repeat family protein</fullName>
    </recommendedName>
</protein>